<dbReference type="EMBL" id="QEAO01000022">
    <property type="protein sequence ID" value="TPX33208.1"/>
    <property type="molecule type" value="Genomic_DNA"/>
</dbReference>
<evidence type="ECO:0000256" key="2">
    <source>
        <dbReference type="ARBA" id="ARBA00022729"/>
    </source>
</evidence>
<dbReference type="GO" id="GO:0046872">
    <property type="term" value="F:metal ion binding"/>
    <property type="evidence" value="ECO:0007669"/>
    <property type="project" value="InterPro"/>
</dbReference>
<protein>
    <recommendedName>
        <fullName evidence="8">5'-Nucleotidase C-terminal domain-containing protein</fullName>
    </recommendedName>
</protein>
<dbReference type="PROSITE" id="PS00786">
    <property type="entry name" value="5_NUCLEOTIDASE_2"/>
    <property type="match status" value="1"/>
</dbReference>
<evidence type="ECO:0000313" key="6">
    <source>
        <dbReference type="EMBL" id="TPX33208.1"/>
    </source>
</evidence>
<dbReference type="Gene3D" id="3.90.780.10">
    <property type="entry name" value="5'-Nucleotidase, C-terminal domain"/>
    <property type="match status" value="1"/>
</dbReference>
<dbReference type="InterPro" id="IPR004843">
    <property type="entry name" value="Calcineurin-like_PHP"/>
</dbReference>
<sequence>MLVLVVILGSLPPLRPSEGDYLQFYITYLDRGAAGLNTILFDAGDQFQGTLFFNVWGSSIISQTMNMLGYEVMTVGNHEFDRGEEYAANFFKTLNFPVVSSNFNYSTAPYLSQIVQPYVIIEKYGQKIGVVGFITNTTADITLGGKNITFYNPVASVQNSINAIRAAGVKKIIGVSHNGYFDDQYLAANTEGLSLIVGGHSHSLLSKNTSLPGWVGLYPTSVTNLNGSQTYVVQAHRYGDYFGVVNMTWDSNDQLIDLKGDPILLDNTISPDAGMAELVTTWRAAFVNLTTQVVADVNPPGYTTDNCRTTECAEGDMICDAMLMSRRLVGAQVCMNNGGSVRAGLGPGNVTVGDIMEVLPFSNVVVDTNMTGNQIRMILEGAISGKNLVTKKNVITVPQVAGIRFNVDRTRPQGQQAVNITIQDPYPAETYSPINLNQTYIVVVNDFLCSGGDNILLDVITNYIAGDLLTDAVSNYLQSRNRTIDPVTDGRAYQNVTAPITASSLLVFETV</sequence>
<comment type="similarity">
    <text evidence="1 3">Belongs to the 5'-nucleotidase family.</text>
</comment>
<comment type="caution">
    <text evidence="6">The sequence shown here is derived from an EMBL/GenBank/DDBJ whole genome shotgun (WGS) entry which is preliminary data.</text>
</comment>
<dbReference type="InterPro" id="IPR006146">
    <property type="entry name" value="5'-Nucleotdase_CS"/>
</dbReference>
<gene>
    <name evidence="6" type="ORF">SmJEL517_g03890</name>
</gene>
<dbReference type="AlphaFoldDB" id="A0A507C1G5"/>
<dbReference type="SUPFAM" id="SSF55816">
    <property type="entry name" value="5'-nucleotidase (syn. UDP-sugar hydrolase), C-terminal domain"/>
    <property type="match status" value="1"/>
</dbReference>
<keyword evidence="3" id="KW-0547">Nucleotide-binding</keyword>
<keyword evidence="2 3" id="KW-0732">Signal</keyword>
<feature type="domain" description="5'-Nucleotidase C-terminal" evidence="5">
    <location>
        <begin position="299"/>
        <end position="455"/>
    </location>
</feature>
<dbReference type="InterPro" id="IPR029052">
    <property type="entry name" value="Metallo-depent_PP-like"/>
</dbReference>
<evidence type="ECO:0000313" key="7">
    <source>
        <dbReference type="Proteomes" id="UP000319731"/>
    </source>
</evidence>
<name>A0A507C1G5_9FUNG</name>
<dbReference type="GO" id="GO:0016788">
    <property type="term" value="F:hydrolase activity, acting on ester bonds"/>
    <property type="evidence" value="ECO:0007669"/>
    <property type="project" value="InterPro"/>
</dbReference>
<dbReference type="PANTHER" id="PTHR11575">
    <property type="entry name" value="5'-NUCLEOTIDASE-RELATED"/>
    <property type="match status" value="1"/>
</dbReference>
<feature type="chain" id="PRO_5021487485" description="5'-Nucleotidase C-terminal domain-containing protein" evidence="3">
    <location>
        <begin position="20"/>
        <end position="511"/>
    </location>
</feature>
<evidence type="ECO:0000256" key="3">
    <source>
        <dbReference type="RuleBase" id="RU362119"/>
    </source>
</evidence>
<dbReference type="InterPro" id="IPR006179">
    <property type="entry name" value="5_nucleotidase/apyrase"/>
</dbReference>
<dbReference type="InterPro" id="IPR036907">
    <property type="entry name" value="5'-Nucleotdase_C_sf"/>
</dbReference>
<dbReference type="Pfam" id="PF02872">
    <property type="entry name" value="5_nucleotid_C"/>
    <property type="match status" value="1"/>
</dbReference>
<accession>A0A507C1G5</accession>
<organism evidence="6 7">
    <name type="scientific">Synchytrium microbalum</name>
    <dbReference type="NCBI Taxonomy" id="1806994"/>
    <lineage>
        <taxon>Eukaryota</taxon>
        <taxon>Fungi</taxon>
        <taxon>Fungi incertae sedis</taxon>
        <taxon>Chytridiomycota</taxon>
        <taxon>Chytridiomycota incertae sedis</taxon>
        <taxon>Chytridiomycetes</taxon>
        <taxon>Synchytriales</taxon>
        <taxon>Synchytriaceae</taxon>
        <taxon>Synchytrium</taxon>
    </lineage>
</organism>
<dbReference type="InterPro" id="IPR008334">
    <property type="entry name" value="5'-Nucleotdase_C"/>
</dbReference>
<dbReference type="GO" id="GO:0009166">
    <property type="term" value="P:nucleotide catabolic process"/>
    <property type="evidence" value="ECO:0007669"/>
    <property type="project" value="InterPro"/>
</dbReference>
<proteinExistence type="inferred from homology"/>
<dbReference type="SUPFAM" id="SSF56300">
    <property type="entry name" value="Metallo-dependent phosphatases"/>
    <property type="match status" value="1"/>
</dbReference>
<feature type="signal peptide" evidence="3">
    <location>
        <begin position="1"/>
        <end position="19"/>
    </location>
</feature>
<reference evidence="6 7" key="1">
    <citation type="journal article" date="2019" name="Sci. Rep.">
        <title>Comparative genomics of chytrid fungi reveal insights into the obligate biotrophic and pathogenic lifestyle of Synchytrium endobioticum.</title>
        <authorList>
            <person name="van de Vossenberg B.T.L.H."/>
            <person name="Warris S."/>
            <person name="Nguyen H.D.T."/>
            <person name="van Gent-Pelzer M.P.E."/>
            <person name="Joly D.L."/>
            <person name="van de Geest H.C."/>
            <person name="Bonants P.J.M."/>
            <person name="Smith D.S."/>
            <person name="Levesque C.A."/>
            <person name="van der Lee T.A.J."/>
        </authorList>
    </citation>
    <scope>NUCLEOTIDE SEQUENCE [LARGE SCALE GENOMIC DNA]</scope>
    <source>
        <strain evidence="6 7">JEL517</strain>
    </source>
</reference>
<evidence type="ECO:0000259" key="4">
    <source>
        <dbReference type="Pfam" id="PF00149"/>
    </source>
</evidence>
<dbReference type="PANTHER" id="PTHR11575:SF24">
    <property type="entry name" value="5'-NUCLEOTIDASE"/>
    <property type="match status" value="1"/>
</dbReference>
<keyword evidence="3" id="KW-0378">Hydrolase</keyword>
<dbReference type="OrthoDB" id="10252235at2759"/>
<dbReference type="PRINTS" id="PR01607">
    <property type="entry name" value="APYRASEFAMLY"/>
</dbReference>
<evidence type="ECO:0000259" key="5">
    <source>
        <dbReference type="Pfam" id="PF02872"/>
    </source>
</evidence>
<keyword evidence="7" id="KW-1185">Reference proteome</keyword>
<dbReference type="Gene3D" id="3.60.21.10">
    <property type="match status" value="1"/>
</dbReference>
<dbReference type="GO" id="GO:0000166">
    <property type="term" value="F:nucleotide binding"/>
    <property type="evidence" value="ECO:0007669"/>
    <property type="project" value="UniProtKB-KW"/>
</dbReference>
<dbReference type="Proteomes" id="UP000319731">
    <property type="component" value="Unassembled WGS sequence"/>
</dbReference>
<dbReference type="RefSeq" id="XP_031024250.1">
    <property type="nucleotide sequence ID" value="XM_031169818.1"/>
</dbReference>
<dbReference type="Pfam" id="PF00149">
    <property type="entry name" value="Metallophos"/>
    <property type="match status" value="1"/>
</dbReference>
<evidence type="ECO:0008006" key="8">
    <source>
        <dbReference type="Google" id="ProtNLM"/>
    </source>
</evidence>
<dbReference type="GeneID" id="42005115"/>
<dbReference type="STRING" id="1806994.A0A507C1G5"/>
<feature type="domain" description="Calcineurin-like phosphoesterase" evidence="4">
    <location>
        <begin position="37"/>
        <end position="203"/>
    </location>
</feature>
<evidence type="ECO:0000256" key="1">
    <source>
        <dbReference type="ARBA" id="ARBA00006654"/>
    </source>
</evidence>